<name>A0AAE0J0C5_9PEZI</name>
<dbReference type="GeneID" id="87864774"/>
<reference evidence="2" key="1">
    <citation type="journal article" date="2023" name="Mol. Phylogenet. Evol.">
        <title>Genome-scale phylogeny and comparative genomics of the fungal order Sordariales.</title>
        <authorList>
            <person name="Hensen N."/>
            <person name="Bonometti L."/>
            <person name="Westerberg I."/>
            <person name="Brannstrom I.O."/>
            <person name="Guillou S."/>
            <person name="Cros-Aarteil S."/>
            <person name="Calhoun S."/>
            <person name="Haridas S."/>
            <person name="Kuo A."/>
            <person name="Mondo S."/>
            <person name="Pangilinan J."/>
            <person name="Riley R."/>
            <person name="LaButti K."/>
            <person name="Andreopoulos B."/>
            <person name="Lipzen A."/>
            <person name="Chen C."/>
            <person name="Yan M."/>
            <person name="Daum C."/>
            <person name="Ng V."/>
            <person name="Clum A."/>
            <person name="Steindorff A."/>
            <person name="Ohm R.A."/>
            <person name="Martin F."/>
            <person name="Silar P."/>
            <person name="Natvig D.O."/>
            <person name="Lalanne C."/>
            <person name="Gautier V."/>
            <person name="Ament-Velasquez S.L."/>
            <person name="Kruys A."/>
            <person name="Hutchinson M.I."/>
            <person name="Powell A.J."/>
            <person name="Barry K."/>
            <person name="Miller A.N."/>
            <person name="Grigoriev I.V."/>
            <person name="Debuchy R."/>
            <person name="Gladieux P."/>
            <person name="Hiltunen Thoren M."/>
            <person name="Johannesson H."/>
        </authorList>
    </citation>
    <scope>NUCLEOTIDE SEQUENCE</scope>
    <source>
        <strain evidence="2">CBS 560.94</strain>
    </source>
</reference>
<evidence type="ECO:0000256" key="1">
    <source>
        <dbReference type="SAM" id="MobiDB-lite"/>
    </source>
</evidence>
<organism evidence="2 3">
    <name type="scientific">Neurospora tetraspora</name>
    <dbReference type="NCBI Taxonomy" id="94610"/>
    <lineage>
        <taxon>Eukaryota</taxon>
        <taxon>Fungi</taxon>
        <taxon>Dikarya</taxon>
        <taxon>Ascomycota</taxon>
        <taxon>Pezizomycotina</taxon>
        <taxon>Sordariomycetes</taxon>
        <taxon>Sordariomycetidae</taxon>
        <taxon>Sordariales</taxon>
        <taxon>Sordariaceae</taxon>
        <taxon>Neurospora</taxon>
    </lineage>
</organism>
<dbReference type="AlphaFoldDB" id="A0AAE0J0C5"/>
<protein>
    <submittedName>
        <fullName evidence="2">Uncharacterized protein</fullName>
    </submittedName>
</protein>
<evidence type="ECO:0000313" key="3">
    <source>
        <dbReference type="Proteomes" id="UP001278500"/>
    </source>
</evidence>
<dbReference type="RefSeq" id="XP_062676735.1">
    <property type="nucleotide sequence ID" value="XM_062827620.1"/>
</dbReference>
<comment type="caution">
    <text evidence="2">The sequence shown here is derived from an EMBL/GenBank/DDBJ whole genome shotgun (WGS) entry which is preliminary data.</text>
</comment>
<gene>
    <name evidence="2" type="ORF">B0H65DRAFT_481118</name>
</gene>
<feature type="compositionally biased region" description="Polar residues" evidence="1">
    <location>
        <begin position="17"/>
        <end position="34"/>
    </location>
</feature>
<evidence type="ECO:0000313" key="2">
    <source>
        <dbReference type="EMBL" id="KAK3334569.1"/>
    </source>
</evidence>
<proteinExistence type="predicted"/>
<dbReference type="Proteomes" id="UP001278500">
    <property type="component" value="Unassembled WGS sequence"/>
</dbReference>
<feature type="region of interest" description="Disordered" evidence="1">
    <location>
        <begin position="14"/>
        <end position="86"/>
    </location>
</feature>
<keyword evidence="3" id="KW-1185">Reference proteome</keyword>
<feature type="compositionally biased region" description="Low complexity" evidence="1">
    <location>
        <begin position="66"/>
        <end position="77"/>
    </location>
</feature>
<reference evidence="2" key="2">
    <citation type="submission" date="2023-06" db="EMBL/GenBank/DDBJ databases">
        <authorList>
            <consortium name="Lawrence Berkeley National Laboratory"/>
            <person name="Haridas S."/>
            <person name="Hensen N."/>
            <person name="Bonometti L."/>
            <person name="Westerberg I."/>
            <person name="Brannstrom I.O."/>
            <person name="Guillou S."/>
            <person name="Cros-Aarteil S."/>
            <person name="Calhoun S."/>
            <person name="Kuo A."/>
            <person name="Mondo S."/>
            <person name="Pangilinan J."/>
            <person name="Riley R."/>
            <person name="Labutti K."/>
            <person name="Andreopoulos B."/>
            <person name="Lipzen A."/>
            <person name="Chen C."/>
            <person name="Yanf M."/>
            <person name="Daum C."/>
            <person name="Ng V."/>
            <person name="Clum A."/>
            <person name="Steindorff A."/>
            <person name="Ohm R."/>
            <person name="Martin F."/>
            <person name="Silar P."/>
            <person name="Natvig D."/>
            <person name="Lalanne C."/>
            <person name="Gautier V."/>
            <person name="Ament-Velasquez S.L."/>
            <person name="Kruys A."/>
            <person name="Hutchinson M.I."/>
            <person name="Powell A.J."/>
            <person name="Barry K."/>
            <person name="Miller A.N."/>
            <person name="Grigoriev I.V."/>
            <person name="Debuchy R."/>
            <person name="Gladieux P."/>
            <person name="Thoren M.H."/>
            <person name="Johannesson H."/>
        </authorList>
    </citation>
    <scope>NUCLEOTIDE SEQUENCE</scope>
    <source>
        <strain evidence="2">CBS 560.94</strain>
    </source>
</reference>
<accession>A0AAE0J0C5</accession>
<sequence length="86" mass="8808">MDTIKKKINKGLDKATGVNNEPQVLNKSSQSHALNITGIKDHQSSPLTSGLEKPQDPSKGLGAVGTGMTATGVSTGTNPNPAAARQ</sequence>
<dbReference type="EMBL" id="JAUEPP010000010">
    <property type="protein sequence ID" value="KAK3334569.1"/>
    <property type="molecule type" value="Genomic_DNA"/>
</dbReference>